<evidence type="ECO:0008006" key="4">
    <source>
        <dbReference type="Google" id="ProtNLM"/>
    </source>
</evidence>
<feature type="compositionally biased region" description="Low complexity" evidence="1">
    <location>
        <begin position="476"/>
        <end position="488"/>
    </location>
</feature>
<dbReference type="AlphaFoldDB" id="A0A1I0BK45"/>
<evidence type="ECO:0000256" key="1">
    <source>
        <dbReference type="SAM" id="MobiDB-lite"/>
    </source>
</evidence>
<proteinExistence type="predicted"/>
<name>A0A1I0BK45_9FIRM</name>
<dbReference type="EMBL" id="FOIN01000001">
    <property type="protein sequence ID" value="SET07030.1"/>
    <property type="molecule type" value="Genomic_DNA"/>
</dbReference>
<dbReference type="RefSeq" id="WP_092351468.1">
    <property type="nucleotide sequence ID" value="NZ_FOIN01000001.1"/>
</dbReference>
<reference evidence="3" key="1">
    <citation type="submission" date="2016-10" db="EMBL/GenBank/DDBJ databases">
        <authorList>
            <person name="Varghese N."/>
            <person name="Submissions S."/>
        </authorList>
    </citation>
    <scope>NUCLEOTIDE SEQUENCE [LARGE SCALE GENOMIC DNA]</scope>
    <source>
        <strain evidence="3">DSM 1551</strain>
    </source>
</reference>
<dbReference type="Proteomes" id="UP000198558">
    <property type="component" value="Unassembled WGS sequence"/>
</dbReference>
<evidence type="ECO:0000313" key="3">
    <source>
        <dbReference type="Proteomes" id="UP000198558"/>
    </source>
</evidence>
<evidence type="ECO:0000313" key="2">
    <source>
        <dbReference type="EMBL" id="SET07030.1"/>
    </source>
</evidence>
<gene>
    <name evidence="2" type="ORF">SAMN04489758_101147</name>
</gene>
<protein>
    <recommendedName>
        <fullName evidence="4">Phage portal protein, SPP1 family</fullName>
    </recommendedName>
</protein>
<dbReference type="OrthoDB" id="2077964at2"/>
<sequence length="514" mass="60437">METNNVTAEFDEKTQKMIDDYIQTKFDERDRIEADEVLFENEIKKLYTSKVILNEIEAAGYEHIFFTKFKKKDILMWLENPSRFQHQLRSVSMFLYNVSNHYKRLIKYFSSTAMFAMVLKPRGLDTAKANVIRVRSDYNKTSNMLINMNLKHEFLKLIDVVFREEIFYGYVYETKDSFYIRKLPVRYCHVRAVEDGTRVVSFDFSYFDRYKNRLNMYGSFFKDGYKKYRSNRKLKWQDIPSGDGICIKFDESIDYSIPPFAGVFSCLYDLEDYKNLKKNKEKLNNYKLISLKIPVDDNGKFKIPEKKVIQYYKMIDARLPENIGIALTPMDLMEHTFERAGQANTNAVAEALEQYWGASGVSSLLFSSDKSGTTALKSSILVDSALLFPIYRQLERWLNYRLKKMPTEYKFRVQILNVTELTYDSILERYMKTVNLGIGISELMALLGYEFNDVDNMLYLEHDVLDLHNRLKPLQSSYTQSSNSNSNSEGRPKNKDGELEIEGENTRVKRDRNE</sequence>
<feature type="region of interest" description="Disordered" evidence="1">
    <location>
        <begin position="476"/>
        <end position="514"/>
    </location>
</feature>
<keyword evidence="3" id="KW-1185">Reference proteome</keyword>
<accession>A0A1I0BK45</accession>
<organism evidence="2 3">
    <name type="scientific">Thomasclavelia cocleata</name>
    <dbReference type="NCBI Taxonomy" id="69824"/>
    <lineage>
        <taxon>Bacteria</taxon>
        <taxon>Bacillati</taxon>
        <taxon>Bacillota</taxon>
        <taxon>Erysipelotrichia</taxon>
        <taxon>Erysipelotrichales</taxon>
        <taxon>Coprobacillaceae</taxon>
        <taxon>Thomasclavelia</taxon>
    </lineage>
</organism>
<dbReference type="GeneID" id="78287191"/>
<feature type="compositionally biased region" description="Basic and acidic residues" evidence="1">
    <location>
        <begin position="490"/>
        <end position="514"/>
    </location>
</feature>